<evidence type="ECO:0000313" key="3">
    <source>
        <dbReference type="EMBL" id="SVC31851.1"/>
    </source>
</evidence>
<sequence>MEKVELISKYKLRNGMWESLVIILGVILVYIVVEKKPFTRILKKESEKESEEEVEKLLKETEKEIEQEGRL</sequence>
<gene>
    <name evidence="3" type="ORF">METZ01_LOCUS284705</name>
</gene>
<accession>A0A382LAE4</accession>
<feature type="transmembrane region" description="Helical" evidence="2">
    <location>
        <begin position="15"/>
        <end position="33"/>
    </location>
</feature>
<dbReference type="EMBL" id="UINC01084839">
    <property type="protein sequence ID" value="SVC31851.1"/>
    <property type="molecule type" value="Genomic_DNA"/>
</dbReference>
<evidence type="ECO:0000256" key="1">
    <source>
        <dbReference type="SAM" id="Coils"/>
    </source>
</evidence>
<name>A0A382LAE4_9ZZZZ</name>
<protein>
    <submittedName>
        <fullName evidence="3">Uncharacterized protein</fullName>
    </submittedName>
</protein>
<evidence type="ECO:0000256" key="2">
    <source>
        <dbReference type="SAM" id="Phobius"/>
    </source>
</evidence>
<proteinExistence type="predicted"/>
<keyword evidence="2" id="KW-1133">Transmembrane helix</keyword>
<feature type="coiled-coil region" evidence="1">
    <location>
        <begin position="44"/>
        <end position="71"/>
    </location>
</feature>
<dbReference type="AlphaFoldDB" id="A0A382LAE4"/>
<keyword evidence="2" id="KW-0812">Transmembrane</keyword>
<reference evidence="3" key="1">
    <citation type="submission" date="2018-05" db="EMBL/GenBank/DDBJ databases">
        <authorList>
            <person name="Lanie J.A."/>
            <person name="Ng W.-L."/>
            <person name="Kazmierczak K.M."/>
            <person name="Andrzejewski T.M."/>
            <person name="Davidsen T.M."/>
            <person name="Wayne K.J."/>
            <person name="Tettelin H."/>
            <person name="Glass J.I."/>
            <person name="Rusch D."/>
            <person name="Podicherti R."/>
            <person name="Tsui H.-C.T."/>
            <person name="Winkler M.E."/>
        </authorList>
    </citation>
    <scope>NUCLEOTIDE SEQUENCE</scope>
</reference>
<keyword evidence="2" id="KW-0472">Membrane</keyword>
<keyword evidence="1" id="KW-0175">Coiled coil</keyword>
<organism evidence="3">
    <name type="scientific">marine metagenome</name>
    <dbReference type="NCBI Taxonomy" id="408172"/>
    <lineage>
        <taxon>unclassified sequences</taxon>
        <taxon>metagenomes</taxon>
        <taxon>ecological metagenomes</taxon>
    </lineage>
</organism>